<dbReference type="EMBL" id="MN739865">
    <property type="protein sequence ID" value="QHT75220.1"/>
    <property type="molecule type" value="Genomic_DNA"/>
</dbReference>
<dbReference type="Gene3D" id="1.10.510.10">
    <property type="entry name" value="Transferase(Phosphotransferase) domain 1"/>
    <property type="match status" value="1"/>
</dbReference>
<name>A0A6C0H4A9_9ZZZZ</name>
<evidence type="ECO:0008006" key="2">
    <source>
        <dbReference type="Google" id="ProtNLM"/>
    </source>
</evidence>
<organism evidence="1">
    <name type="scientific">viral metagenome</name>
    <dbReference type="NCBI Taxonomy" id="1070528"/>
    <lineage>
        <taxon>unclassified sequences</taxon>
        <taxon>metagenomes</taxon>
        <taxon>organismal metagenomes</taxon>
    </lineage>
</organism>
<dbReference type="SUPFAM" id="SSF56112">
    <property type="entry name" value="Protein kinase-like (PK-like)"/>
    <property type="match status" value="1"/>
</dbReference>
<sequence length="193" mass="22702">MNTDDTLLPKSTIYNMNNDNTKTTSETYNGLVFFRKYGAPYNSIHYAYSNHVEKTIVKILMENPHPNIVSYYKLDDDYIDMEQVSSYKSDPLYTPMTYQEIIETQQVMIKVKDFLQDLGIMYIDWKFDNMGKSVDGTYKLFDFDASGLIDLKTQQWILEPQHYWSYNEAIKNGCITPKEIDDWSFNCNMLEST</sequence>
<proteinExistence type="predicted"/>
<accession>A0A6C0H4A9</accession>
<reference evidence="1" key="1">
    <citation type="journal article" date="2020" name="Nature">
        <title>Giant virus diversity and host interactions through global metagenomics.</title>
        <authorList>
            <person name="Schulz F."/>
            <person name="Roux S."/>
            <person name="Paez-Espino D."/>
            <person name="Jungbluth S."/>
            <person name="Walsh D.A."/>
            <person name="Denef V.J."/>
            <person name="McMahon K.D."/>
            <person name="Konstantinidis K.T."/>
            <person name="Eloe-Fadrosh E.A."/>
            <person name="Kyrpides N.C."/>
            <person name="Woyke T."/>
        </authorList>
    </citation>
    <scope>NUCLEOTIDE SEQUENCE</scope>
    <source>
        <strain evidence="1">GVMAG-M-3300023179-63</strain>
    </source>
</reference>
<evidence type="ECO:0000313" key="1">
    <source>
        <dbReference type="EMBL" id="QHT75220.1"/>
    </source>
</evidence>
<dbReference type="AlphaFoldDB" id="A0A6C0H4A9"/>
<dbReference type="InterPro" id="IPR011009">
    <property type="entry name" value="Kinase-like_dom_sf"/>
</dbReference>
<protein>
    <recommendedName>
        <fullName evidence="2">Protein kinase domain-containing protein</fullName>
    </recommendedName>
</protein>